<dbReference type="STRING" id="1884432.SAMN05518683_12641"/>
<dbReference type="AlphaFoldDB" id="A0A1I5XBJ7"/>
<keyword evidence="1" id="KW-0472">Membrane</keyword>
<keyword evidence="3" id="KW-1185">Reference proteome</keyword>
<dbReference type="Proteomes" id="UP000198892">
    <property type="component" value="Unassembled WGS sequence"/>
</dbReference>
<accession>A0A1I5XBJ7</accession>
<organism evidence="2 3">
    <name type="scientific">Salibacterium halotolerans</name>
    <dbReference type="NCBI Taxonomy" id="1884432"/>
    <lineage>
        <taxon>Bacteria</taxon>
        <taxon>Bacillati</taxon>
        <taxon>Bacillota</taxon>
        <taxon>Bacilli</taxon>
        <taxon>Bacillales</taxon>
        <taxon>Bacillaceae</taxon>
    </lineage>
</organism>
<feature type="transmembrane region" description="Helical" evidence="1">
    <location>
        <begin position="35"/>
        <end position="54"/>
    </location>
</feature>
<evidence type="ECO:0000313" key="2">
    <source>
        <dbReference type="EMBL" id="SFQ29349.1"/>
    </source>
</evidence>
<evidence type="ECO:0000313" key="3">
    <source>
        <dbReference type="Proteomes" id="UP000198892"/>
    </source>
</evidence>
<proteinExistence type="predicted"/>
<gene>
    <name evidence="2" type="ORF">SAMN05518683_12641</name>
</gene>
<keyword evidence="1" id="KW-0812">Transmembrane</keyword>
<sequence>MREPSAFFIVYWMLFFLGLVPYIMIAGLGSNFSTAIVYTTVNSAGAVVIAVTAIKNKRLVLLSALLFLSPFLLLIIM</sequence>
<reference evidence="3" key="1">
    <citation type="submission" date="2016-10" db="EMBL/GenBank/DDBJ databases">
        <authorList>
            <person name="Varghese N."/>
            <person name="Submissions S."/>
        </authorList>
    </citation>
    <scope>NUCLEOTIDE SEQUENCE [LARGE SCALE GENOMIC DNA]</scope>
    <source>
        <strain evidence="3">S7</strain>
    </source>
</reference>
<dbReference type="EMBL" id="FOXD01000026">
    <property type="protein sequence ID" value="SFQ29349.1"/>
    <property type="molecule type" value="Genomic_DNA"/>
</dbReference>
<protein>
    <submittedName>
        <fullName evidence="2">Uncharacterized protein</fullName>
    </submittedName>
</protein>
<keyword evidence="1" id="KW-1133">Transmembrane helix</keyword>
<dbReference type="RefSeq" id="WP_093339077.1">
    <property type="nucleotide sequence ID" value="NZ_FOXD01000026.1"/>
</dbReference>
<evidence type="ECO:0000256" key="1">
    <source>
        <dbReference type="SAM" id="Phobius"/>
    </source>
</evidence>
<name>A0A1I5XBJ7_9BACI</name>
<feature type="transmembrane region" description="Helical" evidence="1">
    <location>
        <begin position="59"/>
        <end position="76"/>
    </location>
</feature>
<feature type="transmembrane region" description="Helical" evidence="1">
    <location>
        <begin position="7"/>
        <end position="29"/>
    </location>
</feature>